<dbReference type="Pfam" id="PF01592">
    <property type="entry name" value="NifU_N"/>
    <property type="match status" value="1"/>
</dbReference>
<dbReference type="CDD" id="cd06664">
    <property type="entry name" value="IscU_like"/>
    <property type="match status" value="1"/>
</dbReference>
<dbReference type="NCBIfam" id="TIGR01994">
    <property type="entry name" value="SUF_scaf_2"/>
    <property type="match status" value="1"/>
</dbReference>
<evidence type="ECO:0000313" key="3">
    <source>
        <dbReference type="Proteomes" id="UP001360424"/>
    </source>
</evidence>
<dbReference type="PANTHER" id="PTHR10093">
    <property type="entry name" value="IRON-SULFUR CLUSTER ASSEMBLY ENZYME NIFU HOMOLOG"/>
    <property type="match status" value="1"/>
</dbReference>
<reference evidence="2" key="1">
    <citation type="submission" date="2023-09" db="EMBL/GenBank/DDBJ databases">
        <title>Genomes of two closely related lineages of the louse Polyplax serrata with different host specificities.</title>
        <authorList>
            <person name="Martinu J."/>
            <person name="Tarabai H."/>
            <person name="Stefka J."/>
            <person name="Hypsa V."/>
        </authorList>
    </citation>
    <scope>NUCLEOTIDE SEQUENCE [LARGE SCALE GENOMIC DNA]</scope>
    <source>
        <strain evidence="2">HR10_N</strain>
    </source>
</reference>
<evidence type="ECO:0000259" key="1">
    <source>
        <dbReference type="Pfam" id="PF01592"/>
    </source>
</evidence>
<protein>
    <submittedName>
        <fullName evidence="2">SUF system NifU family Fe-S cluster assembly protein</fullName>
    </submittedName>
</protein>
<dbReference type="InterPro" id="IPR002871">
    <property type="entry name" value="NIF_FeS_clus_asmbl_NifU_N"/>
</dbReference>
<feature type="domain" description="NIF system FeS cluster assembly NifU N-terminal" evidence="1">
    <location>
        <begin position="8"/>
        <end position="99"/>
    </location>
</feature>
<organism evidence="2 3">
    <name type="scientific">Candidatus Legionella polyplacis</name>
    <dbReference type="NCBI Taxonomy" id="2005262"/>
    <lineage>
        <taxon>Bacteria</taxon>
        <taxon>Pseudomonadati</taxon>
        <taxon>Pseudomonadota</taxon>
        <taxon>Gammaproteobacteria</taxon>
        <taxon>Legionellales</taxon>
        <taxon>Legionellaceae</taxon>
        <taxon>Legionella</taxon>
    </lineage>
</organism>
<keyword evidence="3" id="KW-1185">Reference proteome</keyword>
<gene>
    <name evidence="2" type="ORF">RQL38_01335</name>
</gene>
<proteinExistence type="predicted"/>
<dbReference type="Gene3D" id="3.90.1010.10">
    <property type="match status" value="1"/>
</dbReference>
<accession>A0ABZ2GXV1</accession>
<sequence length="146" mass="17002">MKNLSELYHEIIMDHNKYPHNYYEMVNYDIKVKGYNPFCGDSLMIYLKFFESNQKIIEKISFLGIGCAISKASASLMTDLVLEKSIFQAHKLFNIVYNMLTNRMIDKEIPDKLAILSGIKYHPSRIKCAILAWNTLNKILIDRMSL</sequence>
<name>A0ABZ2GXV1_9GAMM</name>
<dbReference type="EMBL" id="CP135136">
    <property type="protein sequence ID" value="WWR12244.1"/>
    <property type="molecule type" value="Genomic_DNA"/>
</dbReference>
<dbReference type="SUPFAM" id="SSF82649">
    <property type="entry name" value="SufE/NifU"/>
    <property type="match status" value="1"/>
</dbReference>
<evidence type="ECO:0000313" key="2">
    <source>
        <dbReference type="EMBL" id="WWR12244.1"/>
    </source>
</evidence>
<dbReference type="RefSeq" id="WP_338521968.1">
    <property type="nucleotide sequence ID" value="NZ_CP135136.1"/>
</dbReference>
<dbReference type="Proteomes" id="UP001360424">
    <property type="component" value="Chromosome"/>
</dbReference>